<dbReference type="RefSeq" id="XP_037186946.1">
    <property type="nucleotide sequence ID" value="XM_037337566.1"/>
</dbReference>
<name>A0A8H6AI16_9HELO</name>
<feature type="compositionally biased region" description="Basic and acidic residues" evidence="1">
    <location>
        <begin position="33"/>
        <end position="42"/>
    </location>
</feature>
<comment type="caution">
    <text evidence="2">The sequence shown here is derived from an EMBL/GenBank/DDBJ whole genome shotgun (WGS) entry which is preliminary data.</text>
</comment>
<dbReference type="GeneID" id="59261258"/>
<reference evidence="2 3" key="1">
    <citation type="journal article" date="2020" name="Phytopathology">
        <title>A high-quality genome resource of Botrytis fragariae, a new and rapidly spreading fungal pathogen causing strawberry gray mold in the U.S.A.</title>
        <authorList>
            <person name="Wu Y."/>
            <person name="Saski C.A."/>
            <person name="Schnabel G."/>
            <person name="Xiao S."/>
            <person name="Hu M."/>
        </authorList>
    </citation>
    <scope>NUCLEOTIDE SEQUENCE [LARGE SCALE GENOMIC DNA]</scope>
    <source>
        <strain evidence="2 3">BVB16</strain>
    </source>
</reference>
<feature type="region of interest" description="Disordered" evidence="1">
    <location>
        <begin position="1"/>
        <end position="65"/>
    </location>
</feature>
<dbReference type="AlphaFoldDB" id="A0A8H6AI16"/>
<dbReference type="EMBL" id="JABFCT010000026">
    <property type="protein sequence ID" value="KAF5867997.1"/>
    <property type="molecule type" value="Genomic_DNA"/>
</dbReference>
<dbReference type="Proteomes" id="UP000531561">
    <property type="component" value="Unassembled WGS sequence"/>
</dbReference>
<protein>
    <submittedName>
        <fullName evidence="2">Uncharacterized protein</fullName>
    </submittedName>
</protein>
<feature type="compositionally biased region" description="Polar residues" evidence="1">
    <location>
        <begin position="1"/>
        <end position="14"/>
    </location>
</feature>
<dbReference type="OrthoDB" id="3523416at2759"/>
<gene>
    <name evidence="2" type="ORF">Bfra_007193</name>
</gene>
<evidence type="ECO:0000256" key="1">
    <source>
        <dbReference type="SAM" id="MobiDB-lite"/>
    </source>
</evidence>
<evidence type="ECO:0000313" key="3">
    <source>
        <dbReference type="Proteomes" id="UP000531561"/>
    </source>
</evidence>
<accession>A0A8H6AI16</accession>
<evidence type="ECO:0000313" key="2">
    <source>
        <dbReference type="EMBL" id="KAF5867997.1"/>
    </source>
</evidence>
<sequence>MKSQEVSNKGQPHSQPAKAEQPKAEPKTNPTASKKEPARPDQKNPTTPRNKKETDKCPRCGGTGFLAQCHSCSLGTGVGL</sequence>
<keyword evidence="3" id="KW-1185">Reference proteome</keyword>
<proteinExistence type="predicted"/>
<organism evidence="2 3">
    <name type="scientific">Botrytis fragariae</name>
    <dbReference type="NCBI Taxonomy" id="1964551"/>
    <lineage>
        <taxon>Eukaryota</taxon>
        <taxon>Fungi</taxon>
        <taxon>Dikarya</taxon>
        <taxon>Ascomycota</taxon>
        <taxon>Pezizomycotina</taxon>
        <taxon>Leotiomycetes</taxon>
        <taxon>Helotiales</taxon>
        <taxon>Sclerotiniaceae</taxon>
        <taxon>Botrytis</taxon>
    </lineage>
</organism>